<keyword evidence="5" id="KW-0677">Repeat</keyword>
<comment type="subcellular location">
    <subcellularLocation>
        <location evidence="1">Cell projection</location>
        <location evidence="1">Cilium</location>
    </subcellularLocation>
    <subcellularLocation>
        <location evidence="2">Cytoplasm</location>
        <location evidence="2">Cytoskeleton</location>
    </subcellularLocation>
</comment>
<protein>
    <recommendedName>
        <fullName evidence="10">Rab-GAP TBC domain-containing protein</fullName>
    </recommendedName>
</protein>
<evidence type="ECO:0000256" key="2">
    <source>
        <dbReference type="ARBA" id="ARBA00004245"/>
    </source>
</evidence>
<evidence type="ECO:0000256" key="6">
    <source>
        <dbReference type="ARBA" id="ARBA00023054"/>
    </source>
</evidence>
<dbReference type="PANTHER" id="PTHR19853">
    <property type="entry name" value="WD REPEAT CONTAINING PROTEIN 3 WDR3"/>
    <property type="match status" value="1"/>
</dbReference>
<evidence type="ECO:0000313" key="11">
    <source>
        <dbReference type="EMBL" id="KAG5185634.1"/>
    </source>
</evidence>
<name>A0A836CHE3_9STRA</name>
<evidence type="ECO:0000256" key="1">
    <source>
        <dbReference type="ARBA" id="ARBA00004138"/>
    </source>
</evidence>
<dbReference type="OrthoDB" id="5578278at2759"/>
<dbReference type="Gene3D" id="1.10.472.80">
    <property type="entry name" value="Ypt/Rab-GAP domain of gyp1p, domain 3"/>
    <property type="match status" value="1"/>
</dbReference>
<evidence type="ECO:0000259" key="10">
    <source>
        <dbReference type="PROSITE" id="PS50086"/>
    </source>
</evidence>
<evidence type="ECO:0000256" key="4">
    <source>
        <dbReference type="ARBA" id="ARBA00022574"/>
    </source>
</evidence>
<keyword evidence="12" id="KW-1185">Reference proteome</keyword>
<feature type="domain" description="Rab-GAP TBC" evidence="10">
    <location>
        <begin position="69"/>
        <end position="245"/>
    </location>
</feature>
<dbReference type="GO" id="GO:0060271">
    <property type="term" value="P:cilium assembly"/>
    <property type="evidence" value="ECO:0007669"/>
    <property type="project" value="TreeGrafter"/>
</dbReference>
<dbReference type="Proteomes" id="UP000664859">
    <property type="component" value="Unassembled WGS sequence"/>
</dbReference>
<gene>
    <name evidence="11" type="ORF">JKP88DRAFT_162613</name>
</gene>
<evidence type="ECO:0000256" key="7">
    <source>
        <dbReference type="ARBA" id="ARBA00023212"/>
    </source>
</evidence>
<dbReference type="InterPro" id="IPR035969">
    <property type="entry name" value="Rab-GAP_TBC_sf"/>
</dbReference>
<evidence type="ECO:0000313" key="12">
    <source>
        <dbReference type="Proteomes" id="UP000664859"/>
    </source>
</evidence>
<dbReference type="InterPro" id="IPR000195">
    <property type="entry name" value="Rab-GAP-TBC_dom"/>
</dbReference>
<keyword evidence="3" id="KW-0963">Cytoplasm</keyword>
<evidence type="ECO:0000256" key="9">
    <source>
        <dbReference type="SAM" id="Coils"/>
    </source>
</evidence>
<evidence type="ECO:0000256" key="8">
    <source>
        <dbReference type="ARBA" id="ARBA00023273"/>
    </source>
</evidence>
<keyword evidence="4" id="KW-0853">WD repeat</keyword>
<dbReference type="InterPro" id="IPR051570">
    <property type="entry name" value="TBC1_cilium_biogenesis"/>
</dbReference>
<keyword evidence="7" id="KW-0206">Cytoskeleton</keyword>
<dbReference type="GO" id="GO:0036064">
    <property type="term" value="C:ciliary basal body"/>
    <property type="evidence" value="ECO:0007669"/>
    <property type="project" value="TreeGrafter"/>
</dbReference>
<sequence length="406" mass="44712">MPPPRSSTSERSCARSVLDYYDHHVLSVLCRSRLLSFLSLYHRPAPAQPDNNNAPALADLRALLRAHGAFPAPHRPLAWRLLLSLPRNRAAFAALTARGPHAAAARHIAQRFPLRSRRDAAKLTALASALAHWSPVFGEAENVPAVVFPFLRAFRGNDLAAFECAMTVLTWWGRAWLVTFPQPPVPVLVGIEAALRRHDARLAAHLRKCGADTVVYGWSLLRSIFSEVLAGDAWLRLWDHIFAAAHDPQLLNTAVVAFAIANRDSLLAARSRADVEAFYHSQQVPGSSRLLHVMNKADASSQPQRHSDAATAAAVSDAAAAQRSVALLLQRSPQSAFPLPKGGYPAFEGYPQFVLDWQLEERRRVAGEVGALAERRALAEQLRDRTRALEREEEEAKVGVQRVIKA</sequence>
<dbReference type="PANTHER" id="PTHR19853:SF1">
    <property type="entry name" value="TBC1 DOMAIN FAMILY MEMBER 31"/>
    <property type="match status" value="1"/>
</dbReference>
<feature type="coiled-coil region" evidence="9">
    <location>
        <begin position="372"/>
        <end position="399"/>
    </location>
</feature>
<proteinExistence type="predicted"/>
<reference evidence="11" key="1">
    <citation type="submission" date="2021-02" db="EMBL/GenBank/DDBJ databases">
        <title>First Annotated Genome of the Yellow-green Alga Tribonema minus.</title>
        <authorList>
            <person name="Mahan K.M."/>
        </authorList>
    </citation>
    <scope>NUCLEOTIDE SEQUENCE</scope>
    <source>
        <strain evidence="11">UTEX B ZZ1240</strain>
    </source>
</reference>
<keyword evidence="8" id="KW-0966">Cell projection</keyword>
<accession>A0A836CHE3</accession>
<dbReference type="SUPFAM" id="SSF47923">
    <property type="entry name" value="Ypt/Rab-GAP domain of gyp1p"/>
    <property type="match status" value="1"/>
</dbReference>
<evidence type="ECO:0000256" key="3">
    <source>
        <dbReference type="ARBA" id="ARBA00022490"/>
    </source>
</evidence>
<dbReference type="AlphaFoldDB" id="A0A836CHE3"/>
<comment type="caution">
    <text evidence="11">The sequence shown here is derived from an EMBL/GenBank/DDBJ whole genome shotgun (WGS) entry which is preliminary data.</text>
</comment>
<organism evidence="11 12">
    <name type="scientific">Tribonema minus</name>
    <dbReference type="NCBI Taxonomy" id="303371"/>
    <lineage>
        <taxon>Eukaryota</taxon>
        <taxon>Sar</taxon>
        <taxon>Stramenopiles</taxon>
        <taxon>Ochrophyta</taxon>
        <taxon>PX clade</taxon>
        <taxon>Xanthophyceae</taxon>
        <taxon>Tribonematales</taxon>
        <taxon>Tribonemataceae</taxon>
        <taxon>Tribonema</taxon>
    </lineage>
</organism>
<evidence type="ECO:0000256" key="5">
    <source>
        <dbReference type="ARBA" id="ARBA00022737"/>
    </source>
</evidence>
<keyword evidence="6 9" id="KW-0175">Coiled coil</keyword>
<dbReference type="PROSITE" id="PS50086">
    <property type="entry name" value="TBC_RABGAP"/>
    <property type="match status" value="1"/>
</dbReference>
<dbReference type="EMBL" id="JAFCMP010000124">
    <property type="protein sequence ID" value="KAG5185634.1"/>
    <property type="molecule type" value="Genomic_DNA"/>
</dbReference>